<keyword evidence="1" id="KW-0560">Oxidoreductase</keyword>
<evidence type="ECO:0000259" key="2">
    <source>
        <dbReference type="Pfam" id="PF01370"/>
    </source>
</evidence>
<dbReference type="InterPro" id="IPR001509">
    <property type="entry name" value="Epimerase_deHydtase"/>
</dbReference>
<evidence type="ECO:0000313" key="5">
    <source>
        <dbReference type="EMBL" id="RXD57538.1"/>
    </source>
</evidence>
<evidence type="ECO:0000313" key="8">
    <source>
        <dbReference type="Proteomes" id="UP000471082"/>
    </source>
</evidence>
<reference evidence="5 7" key="2">
    <citation type="submission" date="2018-02" db="EMBL/GenBank/DDBJ databases">
        <title>Characterization of Xanthomonas diversity in transplant houses and field plants.</title>
        <authorList>
            <person name="Abrahamian P."/>
            <person name="Timilsina S."/>
            <person name="Minsavage G.V."/>
            <person name="Goss E.M."/>
            <person name="Jones J.B."/>
            <person name="Vallad G.E."/>
        </authorList>
    </citation>
    <scope>NUCLEOTIDE SEQUENCE [LARGE SCALE GENOMIC DNA]</scope>
    <source>
        <strain evidence="5 7">GEV2132</strain>
    </source>
</reference>
<proteinExistence type="predicted"/>
<dbReference type="Proteomes" id="UP000471082">
    <property type="component" value="Unassembled WGS sequence"/>
</dbReference>
<evidence type="ECO:0000313" key="7">
    <source>
        <dbReference type="Proteomes" id="UP000289372"/>
    </source>
</evidence>
<name>A0A0G8VPN8_XANPE</name>
<organism evidence="4 8">
    <name type="scientific">Xanthomonas perforans</name>
    <dbReference type="NCBI Taxonomy" id="442694"/>
    <lineage>
        <taxon>Bacteria</taxon>
        <taxon>Pseudomonadati</taxon>
        <taxon>Pseudomonadota</taxon>
        <taxon>Gammaproteobacteria</taxon>
        <taxon>Lysobacterales</taxon>
        <taxon>Lysobacteraceae</taxon>
        <taxon>Xanthomonas</taxon>
    </lineage>
</organism>
<dbReference type="Gene3D" id="3.40.50.720">
    <property type="entry name" value="NAD(P)-binding Rossmann-like Domain"/>
    <property type="match status" value="1"/>
</dbReference>
<dbReference type="EMBL" id="JAAGYU010000197">
    <property type="protein sequence ID" value="NEL78802.1"/>
    <property type="molecule type" value="Genomic_DNA"/>
</dbReference>
<dbReference type="SUPFAM" id="SSF51735">
    <property type="entry name" value="NAD(P)-binding Rossmann-fold domains"/>
    <property type="match status" value="1"/>
</dbReference>
<comment type="caution">
    <text evidence="4">The sequence shown here is derived from an EMBL/GenBank/DDBJ whole genome shotgun (WGS) entry which is preliminary data.</text>
</comment>
<dbReference type="RefSeq" id="WP_008575319.1">
    <property type="nucleotide sequence ID" value="NZ_CP018475.1"/>
</dbReference>
<reference evidence="4 8" key="3">
    <citation type="submission" date="2019-11" db="EMBL/GenBank/DDBJ databases">
        <title>Genome-resolved metagenomics to study the prevalence of co-infection and intraspecific heterogeneity among plant pathogen metapopulations.</title>
        <authorList>
            <person name="Newberry E."/>
            <person name="Bhandari R."/>
            <person name="Kemble J."/>
            <person name="Sikora E."/>
            <person name="Potnis N."/>
        </authorList>
    </citation>
    <scope>NUCLEOTIDE SEQUENCE [LARGE SCALE GENOMIC DNA]</scope>
    <source>
        <strain evidence="4">Xp_Tom_Tuscaloosa_18b</strain>
    </source>
</reference>
<sequence>MKQTVLVTGGSGYVACRLVKQLLEAGDTVHATVRSLHDSPKLRPLRQLQADHPDQLRLFEADLLVPGSFVGAMQGCSVVHHVASPFLMPEKIKNGRTQLLEPALQGVRNVLTTVNATSSVERVVLTSTIGAIFGDYRDVLDMPGQTLSEAFFNTTSSLDHNPYHYSKVVAEQEAWAMYRAQQRWDLVCINPGLVLGPSPAAGSDSGSLFLLDELMRGLFFYGVPDLSFATVDVREVANAHIAAAKRPSAHGRYIVASAQMISFLEIARFLRKVHRRPYLLPRLQIPGLALRLLGHFFGLSPKYIRNHLGIRFGLDNRRSRQELGVDYRPVEQTLHEHYASWDRQRRA</sequence>
<dbReference type="PANTHER" id="PTHR10366">
    <property type="entry name" value="NAD DEPENDENT EPIMERASE/DEHYDRATASE"/>
    <property type="match status" value="1"/>
</dbReference>
<gene>
    <name evidence="5" type="ORF">DB769_00345</name>
    <name evidence="4" type="ORF">G3W61_21570</name>
    <name evidence="3" type="ORF">XP315_09220</name>
</gene>
<dbReference type="GO" id="GO:0016616">
    <property type="term" value="F:oxidoreductase activity, acting on the CH-OH group of donors, NAD or NADP as acceptor"/>
    <property type="evidence" value="ECO:0007669"/>
    <property type="project" value="TreeGrafter"/>
</dbReference>
<dbReference type="EMBL" id="PUUL01000002">
    <property type="protein sequence ID" value="RXD57538.1"/>
    <property type="molecule type" value="Genomic_DNA"/>
</dbReference>
<keyword evidence="6" id="KW-1185">Reference proteome</keyword>
<evidence type="ECO:0000313" key="4">
    <source>
        <dbReference type="EMBL" id="NEL78802.1"/>
    </source>
</evidence>
<dbReference type="Proteomes" id="UP000289372">
    <property type="component" value="Unassembled WGS sequence"/>
</dbReference>
<dbReference type="AlphaFoldDB" id="A0A0G8VPN8"/>
<evidence type="ECO:0000313" key="6">
    <source>
        <dbReference type="Proteomes" id="UP000035369"/>
    </source>
</evidence>
<dbReference type="KEGG" id="xpe:BJD13_06305"/>
<feature type="domain" description="NAD-dependent epimerase/dehydratase" evidence="2">
    <location>
        <begin position="5"/>
        <end position="249"/>
    </location>
</feature>
<dbReference type="Proteomes" id="UP000035369">
    <property type="component" value="Unassembled WGS sequence"/>
</dbReference>
<dbReference type="GeneID" id="61778900"/>
<dbReference type="PANTHER" id="PTHR10366:SF852">
    <property type="entry name" value="CINNAMOYL-COA REDUCTASE CAD2"/>
    <property type="match status" value="1"/>
</dbReference>
<accession>A0A0G8VPN8</accession>
<evidence type="ECO:0000256" key="1">
    <source>
        <dbReference type="ARBA" id="ARBA00023002"/>
    </source>
</evidence>
<protein>
    <submittedName>
        <fullName evidence="3 5">Cinnamyl-alcohol dehydrogenase</fullName>
    </submittedName>
    <submittedName>
        <fullName evidence="4">NAD-dependent epimerase/dehydratase family protein</fullName>
    </submittedName>
</protein>
<dbReference type="InterPro" id="IPR036291">
    <property type="entry name" value="NAD(P)-bd_dom_sf"/>
</dbReference>
<dbReference type="EMBL" id="JZUY01000037">
    <property type="protein sequence ID" value="KLC06746.1"/>
    <property type="molecule type" value="Genomic_DNA"/>
</dbReference>
<reference evidence="3 6" key="1">
    <citation type="submission" date="2015-02" db="EMBL/GenBank/DDBJ databases">
        <title>Whole genome sequencing of multiple isolates of three species of pepper and tomato-infecting xanthomonads reveals genetic diversity in field strains and pinpoints effectors responsible for host specificity.</title>
        <authorList>
            <person name="Schwartz A."/>
            <person name="Dahlbeck D."/>
            <person name="Staskawicz B."/>
            <person name="Bart R."/>
            <person name="Potnis N."/>
            <person name="Minsavage G."/>
            <person name="Timilsina S."/>
            <person name="Goss E."/>
            <person name="Jones J."/>
            <person name="Vallad G."/>
            <person name="Barak J."/>
            <person name="Miller S."/>
            <person name="Ritchie D."/>
            <person name="Martins J.Jr."/>
            <person name="Patane J.S."/>
            <person name="Setubal J.C."/>
        </authorList>
    </citation>
    <scope>NUCLEOTIDE SEQUENCE [LARGE SCALE GENOMIC DNA]</scope>
    <source>
        <strain evidence="3 6">Xp3-15</strain>
    </source>
</reference>
<evidence type="ECO:0000313" key="3">
    <source>
        <dbReference type="EMBL" id="KLC06746.1"/>
    </source>
</evidence>
<dbReference type="Pfam" id="PF01370">
    <property type="entry name" value="Epimerase"/>
    <property type="match status" value="1"/>
</dbReference>
<dbReference type="InterPro" id="IPR050425">
    <property type="entry name" value="NAD(P)_dehydrat-like"/>
</dbReference>